<accession>A0ABY4YSV6</accession>
<dbReference type="RefSeq" id="WP_252592771.1">
    <property type="nucleotide sequence ID" value="NZ_CP099489.1"/>
</dbReference>
<sequence>MDINQLFSDLAILAGILLMTVLAVGPLWLTHDDRAPRRGHAHVRAGRRASGTAGTIRR</sequence>
<evidence type="ECO:0000313" key="3">
    <source>
        <dbReference type="EMBL" id="USQ79667.1"/>
    </source>
</evidence>
<keyword evidence="2" id="KW-0472">Membrane</keyword>
<keyword evidence="2" id="KW-1133">Transmembrane helix</keyword>
<name>A0ABY4YSV6_9MICO</name>
<feature type="region of interest" description="Disordered" evidence="1">
    <location>
        <begin position="39"/>
        <end position="58"/>
    </location>
</feature>
<dbReference type="Proteomes" id="UP001056455">
    <property type="component" value="Chromosome"/>
</dbReference>
<keyword evidence="4" id="KW-1185">Reference proteome</keyword>
<proteinExistence type="predicted"/>
<dbReference type="EMBL" id="CP099489">
    <property type="protein sequence ID" value="USQ79667.1"/>
    <property type="molecule type" value="Genomic_DNA"/>
</dbReference>
<keyword evidence="2" id="KW-0812">Transmembrane</keyword>
<feature type="transmembrane region" description="Helical" evidence="2">
    <location>
        <begin position="6"/>
        <end position="29"/>
    </location>
</feature>
<reference evidence="3" key="1">
    <citation type="submission" date="2022-06" db="EMBL/GenBank/DDBJ databases">
        <title>Ornithinimicrobium HY1793.</title>
        <authorList>
            <person name="Huang Y."/>
        </authorList>
    </citation>
    <scope>NUCLEOTIDE SEQUENCE</scope>
    <source>
        <strain evidence="3">HY1793</strain>
    </source>
</reference>
<organism evidence="3 4">
    <name type="scientific">Ornithinimicrobium faecis</name>
    <dbReference type="NCBI Taxonomy" id="2934158"/>
    <lineage>
        <taxon>Bacteria</taxon>
        <taxon>Bacillati</taxon>
        <taxon>Actinomycetota</taxon>
        <taxon>Actinomycetes</taxon>
        <taxon>Micrococcales</taxon>
        <taxon>Ornithinimicrobiaceae</taxon>
        <taxon>Ornithinimicrobium</taxon>
    </lineage>
</organism>
<gene>
    <name evidence="3" type="ORF">NF556_19085</name>
</gene>
<evidence type="ECO:0000313" key="4">
    <source>
        <dbReference type="Proteomes" id="UP001056455"/>
    </source>
</evidence>
<protein>
    <submittedName>
        <fullName evidence="3">Uncharacterized protein</fullName>
    </submittedName>
</protein>
<evidence type="ECO:0000256" key="2">
    <source>
        <dbReference type="SAM" id="Phobius"/>
    </source>
</evidence>
<evidence type="ECO:0000256" key="1">
    <source>
        <dbReference type="SAM" id="MobiDB-lite"/>
    </source>
</evidence>